<name>A0A1J5PKK8_9ZZZZ</name>
<organism evidence="1">
    <name type="scientific">mine drainage metagenome</name>
    <dbReference type="NCBI Taxonomy" id="410659"/>
    <lineage>
        <taxon>unclassified sequences</taxon>
        <taxon>metagenomes</taxon>
        <taxon>ecological metagenomes</taxon>
    </lineage>
</organism>
<proteinExistence type="predicted"/>
<protein>
    <submittedName>
        <fullName evidence="1">Uncharacterized protein</fullName>
    </submittedName>
</protein>
<sequence>MRRRVGALGRAQFGGARARVGGNLVVIRRHRPLGQDDKTWRELRDLRLMPRSAARPGALAQEILDDAVFQRMKRHHHEPAARLQNTLRRRERQMQFVEFLVDENPQALKGSRRRVNFTRFRAHHFGDDIGQCPRRCNRRLLARRDDGPRNATRMTLFAEGVDDIGEIGLGRLRDDVRRGRAVMPHPHVERAIVAKRETAPGLIQLHRGHADVHHDAVDRREPVGRANIGEVGKSVLDQREPAGRLVDEIETARYRRPVAVDADDTGSCDFEDGPAVPASSKGGVDINAALTRVQKLDRLAAKDRDVARGRRIWGRWIHAAPPGEVRVKMRKSDAKEPIAPQKLTFRRAFRLRLAACHRISSVKEGRRCPESEVRHTLRPPL</sequence>
<dbReference type="EMBL" id="MLJW01003772">
    <property type="protein sequence ID" value="OIQ71344.1"/>
    <property type="molecule type" value="Genomic_DNA"/>
</dbReference>
<dbReference type="AlphaFoldDB" id="A0A1J5PKK8"/>
<reference evidence="1" key="1">
    <citation type="submission" date="2016-10" db="EMBL/GenBank/DDBJ databases">
        <title>Sequence of Gallionella enrichment culture.</title>
        <authorList>
            <person name="Poehlein A."/>
            <person name="Muehling M."/>
            <person name="Daniel R."/>
        </authorList>
    </citation>
    <scope>NUCLEOTIDE SEQUENCE</scope>
</reference>
<accession>A0A1J5PKK8</accession>
<evidence type="ECO:0000313" key="1">
    <source>
        <dbReference type="EMBL" id="OIQ71344.1"/>
    </source>
</evidence>
<comment type="caution">
    <text evidence="1">The sequence shown here is derived from an EMBL/GenBank/DDBJ whole genome shotgun (WGS) entry which is preliminary data.</text>
</comment>
<gene>
    <name evidence="1" type="ORF">GALL_470410</name>
</gene>